<comment type="subcellular location">
    <subcellularLocation>
        <location evidence="1">Cell membrane</location>
        <topology evidence="1">Multi-pass membrane protein</topology>
    </subcellularLocation>
</comment>
<dbReference type="AlphaFoldDB" id="A0A3B0RK47"/>
<keyword evidence="11 12" id="KW-0472">Membrane</keyword>
<keyword evidence="9 12" id="KW-1133">Transmembrane helix</keyword>
<name>A0A3B0RK47_9ZZZZ</name>
<evidence type="ECO:0000313" key="14">
    <source>
        <dbReference type="EMBL" id="VAV92142.1"/>
    </source>
</evidence>
<feature type="transmembrane region" description="Helical" evidence="12">
    <location>
        <begin position="269"/>
        <end position="290"/>
    </location>
</feature>
<evidence type="ECO:0000256" key="1">
    <source>
        <dbReference type="ARBA" id="ARBA00004651"/>
    </source>
</evidence>
<evidence type="ECO:0000256" key="7">
    <source>
        <dbReference type="ARBA" id="ARBA00022777"/>
    </source>
</evidence>
<dbReference type="Pfam" id="PF02743">
    <property type="entry name" value="dCache_1"/>
    <property type="match status" value="1"/>
</dbReference>
<dbReference type="Gene3D" id="3.30.565.10">
    <property type="entry name" value="Histidine kinase-like ATPase, C-terminal domain"/>
    <property type="match status" value="1"/>
</dbReference>
<dbReference type="SMART" id="SM00387">
    <property type="entry name" value="HATPase_c"/>
    <property type="match status" value="1"/>
</dbReference>
<feature type="domain" description="Histidine kinase" evidence="13">
    <location>
        <begin position="338"/>
        <end position="547"/>
    </location>
</feature>
<dbReference type="InterPro" id="IPR033479">
    <property type="entry name" value="dCache_1"/>
</dbReference>
<gene>
    <name evidence="14" type="ORF">MNBD_ALPHA08-887</name>
</gene>
<dbReference type="Gene3D" id="3.30.450.20">
    <property type="entry name" value="PAS domain"/>
    <property type="match status" value="2"/>
</dbReference>
<keyword evidence="8" id="KW-0067">ATP-binding</keyword>
<dbReference type="Gene3D" id="1.10.287.130">
    <property type="match status" value="1"/>
</dbReference>
<dbReference type="SUPFAM" id="SSF47384">
    <property type="entry name" value="Homodimeric domain of signal transducing histidine kinase"/>
    <property type="match status" value="1"/>
</dbReference>
<dbReference type="GO" id="GO:0000155">
    <property type="term" value="F:phosphorelay sensor kinase activity"/>
    <property type="evidence" value="ECO:0007669"/>
    <property type="project" value="InterPro"/>
</dbReference>
<sequence length="550" mass="60797">MAIALIAITGLFFTSLSYFRSIEIDEAKNRLSLYGRSLNGTLEQFQYLPSVLAQYPVVIAGYATNSNDELNRQLADFSRQAELEAIYLMDRNGQVLAASNHGTPQSFVGQNYGFRPYFSRALSGKRGEFFGIGATTGRPGYFISEPVYDPSGKVTSVIAIKLDVRELQKSWEESSESVFVSNKDGVIVLSSNSTWLYQTLSPLSDRQRADIREKRQFGNRLLTPFAWQQLDQTTVSIAGEKFIYVSAAAKRLGWRVHYLLSQRRILERAILTTFIFGGILTALLAFATFLRSARIGAALRASQADRVQLRATNTELKNAQAELARTSKLAALGQLSASVTHELGQPISAMRNYLAAAELGGGITSGRPWEKLNKVVDRMENITRQLRFFTKPGDEKLETVSLQDVFGDVMALVDHDIRAAKVDLETDISDLPVFVHGNRLRLEQVFVNLIKNSLAAMQATENAVLSVAIKQKKNRALFSVRDTGTGFGDRQLEQLQEPFHTTRASGDGMGLGLSISAAIIKEHDGELVAQNLDQGGARFNVWLPLSKEVG</sequence>
<dbReference type="InterPro" id="IPR017055">
    <property type="entry name" value="Sig_transdc_His_kinase_DctB"/>
</dbReference>
<keyword evidence="5 12" id="KW-0812">Transmembrane</keyword>
<organism evidence="14">
    <name type="scientific">hydrothermal vent metagenome</name>
    <dbReference type="NCBI Taxonomy" id="652676"/>
    <lineage>
        <taxon>unclassified sequences</taxon>
        <taxon>metagenomes</taxon>
        <taxon>ecological metagenomes</taxon>
    </lineage>
</organism>
<dbReference type="InterPro" id="IPR036097">
    <property type="entry name" value="HisK_dim/P_sf"/>
</dbReference>
<evidence type="ECO:0000256" key="2">
    <source>
        <dbReference type="ARBA" id="ARBA00022475"/>
    </source>
</evidence>
<dbReference type="EMBL" id="UOEC01000095">
    <property type="protein sequence ID" value="VAV92142.1"/>
    <property type="molecule type" value="Genomic_DNA"/>
</dbReference>
<evidence type="ECO:0000256" key="9">
    <source>
        <dbReference type="ARBA" id="ARBA00022989"/>
    </source>
</evidence>
<dbReference type="SUPFAM" id="SSF103190">
    <property type="entry name" value="Sensory domain-like"/>
    <property type="match status" value="1"/>
</dbReference>
<dbReference type="CDD" id="cd00082">
    <property type="entry name" value="HisKA"/>
    <property type="match status" value="1"/>
</dbReference>
<dbReference type="SMART" id="SM00388">
    <property type="entry name" value="HisKA"/>
    <property type="match status" value="1"/>
</dbReference>
<dbReference type="PIRSF" id="PIRSF036431">
    <property type="entry name" value="STHK_DctB"/>
    <property type="match status" value="1"/>
</dbReference>
<proteinExistence type="predicted"/>
<dbReference type="GO" id="GO:0005524">
    <property type="term" value="F:ATP binding"/>
    <property type="evidence" value="ECO:0007669"/>
    <property type="project" value="UniProtKB-KW"/>
</dbReference>
<reference evidence="14" key="1">
    <citation type="submission" date="2018-06" db="EMBL/GenBank/DDBJ databases">
        <authorList>
            <person name="Zhirakovskaya E."/>
        </authorList>
    </citation>
    <scope>NUCLEOTIDE SEQUENCE</scope>
</reference>
<evidence type="ECO:0000256" key="12">
    <source>
        <dbReference type="SAM" id="Phobius"/>
    </source>
</evidence>
<evidence type="ECO:0000256" key="10">
    <source>
        <dbReference type="ARBA" id="ARBA00023012"/>
    </source>
</evidence>
<dbReference type="PRINTS" id="PR00344">
    <property type="entry name" value="BCTRLSENSOR"/>
</dbReference>
<evidence type="ECO:0000256" key="3">
    <source>
        <dbReference type="ARBA" id="ARBA00022553"/>
    </source>
</evidence>
<keyword evidence="2" id="KW-1003">Cell membrane</keyword>
<evidence type="ECO:0000256" key="8">
    <source>
        <dbReference type="ARBA" id="ARBA00022840"/>
    </source>
</evidence>
<dbReference type="InterPro" id="IPR036890">
    <property type="entry name" value="HATPase_C_sf"/>
</dbReference>
<dbReference type="PANTHER" id="PTHR43065:SF46">
    <property type="entry name" value="C4-DICARBOXYLATE TRANSPORT SENSOR PROTEIN DCTB"/>
    <property type="match status" value="1"/>
</dbReference>
<dbReference type="SUPFAM" id="SSF55874">
    <property type="entry name" value="ATPase domain of HSP90 chaperone/DNA topoisomerase II/histidine kinase"/>
    <property type="match status" value="1"/>
</dbReference>
<evidence type="ECO:0000256" key="6">
    <source>
        <dbReference type="ARBA" id="ARBA00022741"/>
    </source>
</evidence>
<dbReference type="InterPro" id="IPR003594">
    <property type="entry name" value="HATPase_dom"/>
</dbReference>
<accession>A0A3B0RK47</accession>
<keyword evidence="10" id="KW-0902">Two-component regulatory system</keyword>
<keyword evidence="4" id="KW-0808">Transferase</keyword>
<evidence type="ECO:0000259" key="13">
    <source>
        <dbReference type="PROSITE" id="PS50109"/>
    </source>
</evidence>
<evidence type="ECO:0000256" key="5">
    <source>
        <dbReference type="ARBA" id="ARBA00022692"/>
    </source>
</evidence>
<dbReference type="InterPro" id="IPR029151">
    <property type="entry name" value="Sensor-like_sf"/>
</dbReference>
<dbReference type="Pfam" id="PF02518">
    <property type="entry name" value="HATPase_c"/>
    <property type="match status" value="1"/>
</dbReference>
<dbReference type="InterPro" id="IPR003661">
    <property type="entry name" value="HisK_dim/P_dom"/>
</dbReference>
<dbReference type="CDD" id="cd12914">
    <property type="entry name" value="PDC1_DGC_like"/>
    <property type="match status" value="1"/>
</dbReference>
<dbReference type="PANTHER" id="PTHR43065">
    <property type="entry name" value="SENSOR HISTIDINE KINASE"/>
    <property type="match status" value="1"/>
</dbReference>
<dbReference type="InterPro" id="IPR005467">
    <property type="entry name" value="His_kinase_dom"/>
</dbReference>
<keyword evidence="7" id="KW-0418">Kinase</keyword>
<keyword evidence="6" id="KW-0547">Nucleotide-binding</keyword>
<dbReference type="PROSITE" id="PS50109">
    <property type="entry name" value="HIS_KIN"/>
    <property type="match status" value="1"/>
</dbReference>
<dbReference type="GO" id="GO:0005886">
    <property type="term" value="C:plasma membrane"/>
    <property type="evidence" value="ECO:0007669"/>
    <property type="project" value="UniProtKB-SubCell"/>
</dbReference>
<dbReference type="InterPro" id="IPR004358">
    <property type="entry name" value="Sig_transdc_His_kin-like_C"/>
</dbReference>
<evidence type="ECO:0000256" key="11">
    <source>
        <dbReference type="ARBA" id="ARBA00023136"/>
    </source>
</evidence>
<dbReference type="Gene3D" id="6.10.250.3020">
    <property type="match status" value="1"/>
</dbReference>
<evidence type="ECO:0000256" key="4">
    <source>
        <dbReference type="ARBA" id="ARBA00022679"/>
    </source>
</evidence>
<keyword evidence="3" id="KW-0597">Phosphoprotein</keyword>
<protein>
    <recommendedName>
        <fullName evidence="13">Histidine kinase domain-containing protein</fullName>
    </recommendedName>
</protein>